<gene>
    <name evidence="1" type="ORF">RCC_03795</name>
</gene>
<reference evidence="1 2" key="1">
    <citation type="submission" date="2016-03" db="EMBL/GenBank/DDBJ databases">
        <authorList>
            <person name="Ploux O."/>
        </authorList>
    </citation>
    <scope>NUCLEOTIDE SEQUENCE [LARGE SCALE GENOMIC DNA]</scope>
    <source>
        <strain evidence="1 2">URUG2</strain>
    </source>
</reference>
<organism evidence="1 2">
    <name type="scientific">Ramularia collo-cygni</name>
    <dbReference type="NCBI Taxonomy" id="112498"/>
    <lineage>
        <taxon>Eukaryota</taxon>
        <taxon>Fungi</taxon>
        <taxon>Dikarya</taxon>
        <taxon>Ascomycota</taxon>
        <taxon>Pezizomycotina</taxon>
        <taxon>Dothideomycetes</taxon>
        <taxon>Dothideomycetidae</taxon>
        <taxon>Mycosphaerellales</taxon>
        <taxon>Mycosphaerellaceae</taxon>
        <taxon>Ramularia</taxon>
    </lineage>
</organism>
<evidence type="ECO:0000313" key="1">
    <source>
        <dbReference type="EMBL" id="CZT17956.1"/>
    </source>
</evidence>
<evidence type="ECO:0000313" key="2">
    <source>
        <dbReference type="Proteomes" id="UP000225277"/>
    </source>
</evidence>
<evidence type="ECO:0008006" key="3">
    <source>
        <dbReference type="Google" id="ProtNLM"/>
    </source>
</evidence>
<dbReference type="Proteomes" id="UP000225277">
    <property type="component" value="Unassembled WGS sequence"/>
</dbReference>
<dbReference type="RefSeq" id="XP_023624846.1">
    <property type="nucleotide sequence ID" value="XM_023769078.1"/>
</dbReference>
<accession>A0A2D3V343</accession>
<sequence length="175" mass="20437">MQNTVQPTLPDELVLEICKHVDQEELWVSFRNVNSQYRRCAEDVVKSHVREHMTIQLNFAIGIGLKHRWYDIRASINLECCEVSNEYAFFSAPVFLPESCRDRAAEKWKEILAAGIDCAQAWKISLESSDLRYACLPNLTLSQHGAYIDWRELLDAFFRKTVPPEQYWAKQWQAV</sequence>
<protein>
    <recommendedName>
        <fullName evidence="3">F-box domain-containing protein</fullName>
    </recommendedName>
</protein>
<dbReference type="AlphaFoldDB" id="A0A2D3V343"/>
<dbReference type="EMBL" id="FJUY01000005">
    <property type="protein sequence ID" value="CZT17956.1"/>
    <property type="molecule type" value="Genomic_DNA"/>
</dbReference>
<keyword evidence="2" id="KW-1185">Reference proteome</keyword>
<dbReference type="GeneID" id="35598984"/>
<name>A0A2D3V343_9PEZI</name>
<dbReference type="OrthoDB" id="3648741at2759"/>
<proteinExistence type="predicted"/>